<protein>
    <submittedName>
        <fullName evidence="8">Hydrogenase</fullName>
    </submittedName>
</protein>
<feature type="compositionally biased region" description="Polar residues" evidence="5">
    <location>
        <begin position="1"/>
        <end position="10"/>
    </location>
</feature>
<keyword evidence="1" id="KW-0004">4Fe-4S</keyword>
<dbReference type="InterPro" id="IPR050954">
    <property type="entry name" value="ET_IronSulfur_Cluster-Binding"/>
</dbReference>
<dbReference type="OrthoDB" id="9779457at2"/>
<keyword evidence="2" id="KW-0479">Metal-binding</keyword>
<evidence type="ECO:0000256" key="6">
    <source>
        <dbReference type="SAM" id="Phobius"/>
    </source>
</evidence>
<evidence type="ECO:0000313" key="8">
    <source>
        <dbReference type="EMBL" id="PWD99879.1"/>
    </source>
</evidence>
<dbReference type="InterPro" id="IPR006311">
    <property type="entry name" value="TAT_signal"/>
</dbReference>
<dbReference type="PROSITE" id="PS51318">
    <property type="entry name" value="TAT"/>
    <property type="match status" value="1"/>
</dbReference>
<feature type="domain" description="4Fe-4S ferredoxin-type" evidence="7">
    <location>
        <begin position="143"/>
        <end position="174"/>
    </location>
</feature>
<dbReference type="GO" id="GO:0051539">
    <property type="term" value="F:4 iron, 4 sulfur cluster binding"/>
    <property type="evidence" value="ECO:0007669"/>
    <property type="project" value="UniProtKB-KW"/>
</dbReference>
<evidence type="ECO:0000256" key="2">
    <source>
        <dbReference type="ARBA" id="ARBA00022723"/>
    </source>
</evidence>
<keyword evidence="9" id="KW-1185">Reference proteome</keyword>
<evidence type="ECO:0000256" key="1">
    <source>
        <dbReference type="ARBA" id="ARBA00022485"/>
    </source>
</evidence>
<sequence length="329" mass="37362">MNEKSQSTPEGNDPQKEARNKSRRDFLRRFGLAGAAAAAGGAALYSGYQYEKAKGKSEMVRVLTDDNRLVMVPRDQIQESKPDQAFLQKRGRKGLKGHRWVMVIDLSKCRNARQCVKACQKAHHLRPHEYHITTLEMQDGPNTAPYFMPKPCQHCDNPPCVSVCPVDATFKRQDGIVLIDNERCIGCRFCMSACPYSARMFQWQEPFMAEDYEENPQPYDVELNIPQAKGTISKCLFSADRLREAELPYCVSACPNGVFYFGDENEDAVTNGTTKETVRLSALLKQNAGYRLMEELGTKPRVYYLPPKNRLFDFDDQPSSYKGDNEEKA</sequence>
<dbReference type="Pfam" id="PF13247">
    <property type="entry name" value="Fer4_11"/>
    <property type="match status" value="1"/>
</dbReference>
<keyword evidence="6" id="KW-0472">Membrane</keyword>
<comment type="caution">
    <text evidence="8">The sequence shown here is derived from an EMBL/GenBank/DDBJ whole genome shotgun (WGS) entry which is preliminary data.</text>
</comment>
<keyword evidence="4" id="KW-0411">Iron-sulfur</keyword>
<keyword evidence="6" id="KW-1133">Transmembrane helix</keyword>
<dbReference type="EMBL" id="QEWP01000005">
    <property type="protein sequence ID" value="PWD99879.1"/>
    <property type="molecule type" value="Genomic_DNA"/>
</dbReference>
<evidence type="ECO:0000256" key="5">
    <source>
        <dbReference type="SAM" id="MobiDB-lite"/>
    </source>
</evidence>
<dbReference type="SUPFAM" id="SSF54862">
    <property type="entry name" value="4Fe-4S ferredoxins"/>
    <property type="match status" value="1"/>
</dbReference>
<gene>
    <name evidence="8" type="ORF">DDZ16_08285</name>
</gene>
<name>A0A2U2B9X6_9BACT</name>
<dbReference type="CDD" id="cd10551">
    <property type="entry name" value="PsrB"/>
    <property type="match status" value="1"/>
</dbReference>
<dbReference type="Gene3D" id="3.30.70.20">
    <property type="match status" value="2"/>
</dbReference>
<keyword evidence="6" id="KW-0812">Transmembrane</keyword>
<evidence type="ECO:0000256" key="3">
    <source>
        <dbReference type="ARBA" id="ARBA00023004"/>
    </source>
</evidence>
<dbReference type="InterPro" id="IPR017896">
    <property type="entry name" value="4Fe4S_Fe-S-bd"/>
</dbReference>
<dbReference type="AlphaFoldDB" id="A0A2U2B9X6"/>
<feature type="compositionally biased region" description="Basic and acidic residues" evidence="5">
    <location>
        <begin position="13"/>
        <end position="24"/>
    </location>
</feature>
<organism evidence="8 9">
    <name type="scientific">Marinilabilia rubra</name>
    <dbReference type="NCBI Taxonomy" id="2162893"/>
    <lineage>
        <taxon>Bacteria</taxon>
        <taxon>Pseudomonadati</taxon>
        <taxon>Bacteroidota</taxon>
        <taxon>Bacteroidia</taxon>
        <taxon>Marinilabiliales</taxon>
        <taxon>Marinilabiliaceae</taxon>
        <taxon>Marinilabilia</taxon>
    </lineage>
</organism>
<feature type="region of interest" description="Disordered" evidence="5">
    <location>
        <begin position="1"/>
        <end position="24"/>
    </location>
</feature>
<dbReference type="Proteomes" id="UP000244956">
    <property type="component" value="Unassembled WGS sequence"/>
</dbReference>
<dbReference type="InterPro" id="IPR017900">
    <property type="entry name" value="4Fe4S_Fe_S_CS"/>
</dbReference>
<feature type="domain" description="4Fe-4S ferredoxin-type" evidence="7">
    <location>
        <begin position="175"/>
        <end position="204"/>
    </location>
</feature>
<feature type="transmembrane region" description="Helical" evidence="6">
    <location>
        <begin position="26"/>
        <end position="48"/>
    </location>
</feature>
<dbReference type="GO" id="GO:0046872">
    <property type="term" value="F:metal ion binding"/>
    <property type="evidence" value="ECO:0007669"/>
    <property type="project" value="UniProtKB-KW"/>
</dbReference>
<dbReference type="PANTHER" id="PTHR43177:SF3">
    <property type="entry name" value="PROTEIN NRFC HOMOLOG"/>
    <property type="match status" value="1"/>
</dbReference>
<keyword evidence="3" id="KW-0408">Iron</keyword>
<evidence type="ECO:0000259" key="7">
    <source>
        <dbReference type="PROSITE" id="PS51379"/>
    </source>
</evidence>
<evidence type="ECO:0000313" key="9">
    <source>
        <dbReference type="Proteomes" id="UP000244956"/>
    </source>
</evidence>
<proteinExistence type="predicted"/>
<dbReference type="PROSITE" id="PS51379">
    <property type="entry name" value="4FE4S_FER_2"/>
    <property type="match status" value="2"/>
</dbReference>
<dbReference type="RefSeq" id="WP_109263980.1">
    <property type="nucleotide sequence ID" value="NZ_QEWP01000005.1"/>
</dbReference>
<dbReference type="PROSITE" id="PS00198">
    <property type="entry name" value="4FE4S_FER_1"/>
    <property type="match status" value="1"/>
</dbReference>
<evidence type="ECO:0000256" key="4">
    <source>
        <dbReference type="ARBA" id="ARBA00023014"/>
    </source>
</evidence>
<reference evidence="8 9" key="1">
    <citation type="submission" date="2018-05" db="EMBL/GenBank/DDBJ databases">
        <title>Marinilabilia rubrum sp. nov., isolated from saltern sediment.</title>
        <authorList>
            <person name="Zhang R."/>
        </authorList>
    </citation>
    <scope>NUCLEOTIDE SEQUENCE [LARGE SCALE GENOMIC DNA]</scope>
    <source>
        <strain evidence="8 9">WTE16</strain>
    </source>
</reference>
<accession>A0A2U2B9X6</accession>
<dbReference type="PANTHER" id="PTHR43177">
    <property type="entry name" value="PROTEIN NRFC"/>
    <property type="match status" value="1"/>
</dbReference>